<feature type="region of interest" description="Disordered" evidence="1">
    <location>
        <begin position="30"/>
        <end position="94"/>
    </location>
</feature>
<feature type="compositionally biased region" description="Polar residues" evidence="1">
    <location>
        <begin position="31"/>
        <end position="48"/>
    </location>
</feature>
<dbReference type="EMBL" id="CM004482">
    <property type="protein sequence ID" value="OCT62527.1"/>
    <property type="molecule type" value="Genomic_DNA"/>
</dbReference>
<evidence type="ECO:0000256" key="1">
    <source>
        <dbReference type="SAM" id="MobiDB-lite"/>
    </source>
</evidence>
<protein>
    <submittedName>
        <fullName evidence="2">Uncharacterized protein</fullName>
    </submittedName>
</protein>
<dbReference type="AlphaFoldDB" id="A0A974BX91"/>
<dbReference type="Proteomes" id="UP000694892">
    <property type="component" value="Chromosome 9_10L"/>
</dbReference>
<evidence type="ECO:0000313" key="2">
    <source>
        <dbReference type="EMBL" id="OCT62527.1"/>
    </source>
</evidence>
<evidence type="ECO:0000313" key="3">
    <source>
        <dbReference type="Proteomes" id="UP000694892"/>
    </source>
</evidence>
<gene>
    <name evidence="2" type="ORF">XELAEV_18043610mg</name>
</gene>
<organism evidence="2 3">
    <name type="scientific">Xenopus laevis</name>
    <name type="common">African clawed frog</name>
    <dbReference type="NCBI Taxonomy" id="8355"/>
    <lineage>
        <taxon>Eukaryota</taxon>
        <taxon>Metazoa</taxon>
        <taxon>Chordata</taxon>
        <taxon>Craniata</taxon>
        <taxon>Vertebrata</taxon>
        <taxon>Euteleostomi</taxon>
        <taxon>Amphibia</taxon>
        <taxon>Batrachia</taxon>
        <taxon>Anura</taxon>
        <taxon>Pipoidea</taxon>
        <taxon>Pipidae</taxon>
        <taxon>Xenopodinae</taxon>
        <taxon>Xenopus</taxon>
        <taxon>Xenopus</taxon>
    </lineage>
</organism>
<proteinExistence type="predicted"/>
<reference evidence="3" key="1">
    <citation type="journal article" date="2016" name="Nature">
        <title>Genome evolution in the allotetraploid frog Xenopus laevis.</title>
        <authorList>
            <person name="Session A.M."/>
            <person name="Uno Y."/>
            <person name="Kwon T."/>
            <person name="Chapman J.A."/>
            <person name="Toyoda A."/>
            <person name="Takahashi S."/>
            <person name="Fukui A."/>
            <person name="Hikosaka A."/>
            <person name="Suzuki A."/>
            <person name="Kondo M."/>
            <person name="van Heeringen S.J."/>
            <person name="Quigley I."/>
            <person name="Heinz S."/>
            <person name="Ogino H."/>
            <person name="Ochi H."/>
            <person name="Hellsten U."/>
            <person name="Lyons J.B."/>
            <person name="Simakov O."/>
            <person name="Putnam N."/>
            <person name="Stites J."/>
            <person name="Kuroki Y."/>
            <person name="Tanaka T."/>
            <person name="Michiue T."/>
            <person name="Watanabe M."/>
            <person name="Bogdanovic O."/>
            <person name="Lister R."/>
            <person name="Georgiou G."/>
            <person name="Paranjpe S.S."/>
            <person name="van Kruijsbergen I."/>
            <person name="Shu S."/>
            <person name="Carlson J."/>
            <person name="Kinoshita T."/>
            <person name="Ohta Y."/>
            <person name="Mawaribuchi S."/>
            <person name="Jenkins J."/>
            <person name="Grimwood J."/>
            <person name="Schmutz J."/>
            <person name="Mitros T."/>
            <person name="Mozaffari S.V."/>
            <person name="Suzuki Y."/>
            <person name="Haramoto Y."/>
            <person name="Yamamoto T.S."/>
            <person name="Takagi C."/>
            <person name="Heald R."/>
            <person name="Miller K."/>
            <person name="Haudenschild C."/>
            <person name="Kitzman J."/>
            <person name="Nakayama T."/>
            <person name="Izutsu Y."/>
            <person name="Robert J."/>
            <person name="Fortriede J."/>
            <person name="Burns K."/>
            <person name="Lotay V."/>
            <person name="Karimi K."/>
            <person name="Yasuoka Y."/>
            <person name="Dichmann D.S."/>
            <person name="Flajnik M.F."/>
            <person name="Houston D.W."/>
            <person name="Shendure J."/>
            <person name="DuPasquier L."/>
            <person name="Vize P.D."/>
            <person name="Zorn A.M."/>
            <person name="Ito M."/>
            <person name="Marcotte E.M."/>
            <person name="Wallingford J.B."/>
            <person name="Ito Y."/>
            <person name="Asashima M."/>
            <person name="Ueno N."/>
            <person name="Matsuda Y."/>
            <person name="Veenstra G.J."/>
            <person name="Fujiyama A."/>
            <person name="Harland R.M."/>
            <person name="Taira M."/>
            <person name="Rokhsar D.S."/>
        </authorList>
    </citation>
    <scope>NUCLEOTIDE SEQUENCE [LARGE SCALE GENOMIC DNA]</scope>
    <source>
        <strain evidence="3">J</strain>
    </source>
</reference>
<sequence length="119" mass="12864">MSSTEVRKLVHVFGLCPPPLAVEWVKRHHVTSTSGTTRESAQTGNSQLCARRKTGTGNGQEIPGTNLFPSVQQHAAGCLPNGTGPGIQGPSQSLTWERGGEFTWTLPNRTVQQDRDTQL</sequence>
<name>A0A974BX91_XENLA</name>
<accession>A0A974BX91</accession>